<dbReference type="GO" id="GO:0006310">
    <property type="term" value="P:DNA recombination"/>
    <property type="evidence" value="ECO:0007669"/>
    <property type="project" value="UniProtKB-KW"/>
</dbReference>
<accession>A0A0U5AL50</accession>
<keyword evidence="3" id="KW-1185">Reference proteome</keyword>
<dbReference type="EMBL" id="LN831305">
    <property type="protein sequence ID" value="CQH65338.1"/>
    <property type="molecule type" value="Genomic_DNA"/>
</dbReference>
<dbReference type="InterPro" id="IPR011010">
    <property type="entry name" value="DNA_brk_join_enz"/>
</dbReference>
<dbReference type="KEGG" id="hhb:Hhub_6102"/>
<keyword evidence="1" id="KW-0233">DNA recombination</keyword>
<dbReference type="SUPFAM" id="SSF56349">
    <property type="entry name" value="DNA breaking-rejoining enzymes"/>
    <property type="match status" value="1"/>
</dbReference>
<sequence>MSRRNAIPLHKKRQDAFVDVLTSDEVDLDPHKAMTSHLFLGTGIRNDTAGHTHRDWFTYRGTDLYLNIPDYDECRKEIDEARKTTNTGLCGACERAGNGGYTPKTQASAGRQLLIPNYWTNHVTDETEYFGLKDRCERYFALSDPAAPEGAEYGFKMIQAGGKDGFSKGFGSRAVRAVGAKSEINPTMRKQRLLNEGVPSDQIRDFGADEEGNRIPDLIAHDLRASFCTQLARNDTETAYAMTKTGHKLEETFYRYVQFARDELDKDKDKDMF</sequence>
<dbReference type="AlphaFoldDB" id="A0A0U5AL50"/>
<organism evidence="2 3">
    <name type="scientific">Halobacterium hubeiense</name>
    <dbReference type="NCBI Taxonomy" id="1407499"/>
    <lineage>
        <taxon>Archaea</taxon>
        <taxon>Methanobacteriati</taxon>
        <taxon>Methanobacteriota</taxon>
        <taxon>Stenosarchaea group</taxon>
        <taxon>Halobacteria</taxon>
        <taxon>Halobacteriales</taxon>
        <taxon>Halobacteriaceae</taxon>
        <taxon>Halobacterium</taxon>
    </lineage>
</organism>
<evidence type="ECO:0000313" key="3">
    <source>
        <dbReference type="Proteomes" id="UP000066737"/>
    </source>
</evidence>
<dbReference type="Gene3D" id="1.10.443.10">
    <property type="entry name" value="Intergrase catalytic core"/>
    <property type="match status" value="1"/>
</dbReference>
<dbReference type="InterPro" id="IPR013762">
    <property type="entry name" value="Integrase-like_cat_sf"/>
</dbReference>
<dbReference type="GO" id="GO:0015074">
    <property type="term" value="P:DNA integration"/>
    <property type="evidence" value="ECO:0007669"/>
    <property type="project" value="InterPro"/>
</dbReference>
<dbReference type="Proteomes" id="UP000066737">
    <property type="component" value="Plasmid pSTJ003"/>
</dbReference>
<evidence type="ECO:0000256" key="1">
    <source>
        <dbReference type="ARBA" id="ARBA00023172"/>
    </source>
</evidence>
<reference evidence="3" key="1">
    <citation type="journal article" date="2016" name="Environ. Microbiol.">
        <title>The complete genome of a viable archaeum isolated from 123-million-year-old rock salt.</title>
        <authorList>
            <person name="Jaakkola S.T."/>
            <person name="Pfeiffer F."/>
            <person name="Ravantti J.J."/>
            <person name="Guo Q."/>
            <person name="Liu Y."/>
            <person name="Chen X."/>
            <person name="Ma H."/>
            <person name="Yang C."/>
            <person name="Oksanen H.M."/>
            <person name="Bamford D.H."/>
        </authorList>
    </citation>
    <scope>NUCLEOTIDE SEQUENCE</scope>
    <source>
        <strain evidence="3">JI20-1</strain>
        <plasmid evidence="3">Plasmid pSTJ003</plasmid>
    </source>
</reference>
<protein>
    <submittedName>
        <fullName evidence="2">Integrase family protein</fullName>
    </submittedName>
</protein>
<geneLocation type="plasmid" evidence="3">
    <name>pSTJ003</name>
</geneLocation>
<proteinExistence type="predicted"/>
<evidence type="ECO:0000313" key="2">
    <source>
        <dbReference type="EMBL" id="CQH65338.1"/>
    </source>
</evidence>
<gene>
    <name evidence="2" type="ORF">HHUB_6102</name>
</gene>
<dbReference type="GO" id="GO:0003677">
    <property type="term" value="F:DNA binding"/>
    <property type="evidence" value="ECO:0007669"/>
    <property type="project" value="InterPro"/>
</dbReference>
<name>A0A0U5AL50_9EURY</name>